<sequence>MLFPDECTTASSIRFPLLVRTQNAKTPIYAVTAHLAGPTFLVLDTCRLPRGDIARHTTDSSLREASLPCCYSAVARVEMRMGIGFAIA</sequence>
<organism evidence="1 2">
    <name type="scientific">Ceraceosorus bombacis</name>
    <dbReference type="NCBI Taxonomy" id="401625"/>
    <lineage>
        <taxon>Eukaryota</taxon>
        <taxon>Fungi</taxon>
        <taxon>Dikarya</taxon>
        <taxon>Basidiomycota</taxon>
        <taxon>Ustilaginomycotina</taxon>
        <taxon>Exobasidiomycetes</taxon>
        <taxon>Ceraceosorales</taxon>
        <taxon>Ceraceosoraceae</taxon>
        <taxon>Ceraceosorus</taxon>
    </lineage>
</organism>
<dbReference type="Proteomes" id="UP000054845">
    <property type="component" value="Unassembled WGS sequence"/>
</dbReference>
<reference evidence="2" key="1">
    <citation type="submission" date="2014-09" db="EMBL/GenBank/DDBJ databases">
        <authorList>
            <person name="Sharma Rahul"/>
            <person name="Thines Marco"/>
        </authorList>
    </citation>
    <scope>NUCLEOTIDE SEQUENCE [LARGE SCALE GENOMIC DNA]</scope>
</reference>
<protein>
    <submittedName>
        <fullName evidence="1">Uncharacterized protein</fullName>
    </submittedName>
</protein>
<dbReference type="AlphaFoldDB" id="A0A0P1BDB1"/>
<evidence type="ECO:0000313" key="2">
    <source>
        <dbReference type="Proteomes" id="UP000054845"/>
    </source>
</evidence>
<evidence type="ECO:0000313" key="1">
    <source>
        <dbReference type="EMBL" id="CEH14017.1"/>
    </source>
</evidence>
<proteinExistence type="predicted"/>
<keyword evidence="2" id="KW-1185">Reference proteome</keyword>
<name>A0A0P1BDB1_9BASI</name>
<dbReference type="EMBL" id="CCYA01000238">
    <property type="protein sequence ID" value="CEH14017.1"/>
    <property type="molecule type" value="Genomic_DNA"/>
</dbReference>
<accession>A0A0P1BDB1</accession>